<dbReference type="RefSeq" id="WP_407137238.1">
    <property type="nucleotide sequence ID" value="NZ_JBGQPK010000017.1"/>
</dbReference>
<keyword evidence="2" id="KW-1185">Reference proteome</keyword>
<evidence type="ECO:0000313" key="2">
    <source>
        <dbReference type="Proteomes" id="UP001625389"/>
    </source>
</evidence>
<protein>
    <submittedName>
        <fullName evidence="1">SHOCT domain-containing protein</fullName>
    </submittedName>
</protein>
<comment type="caution">
    <text evidence="1">The sequence shown here is derived from an EMBL/GenBank/DDBJ whole genome shotgun (WGS) entry which is preliminary data.</text>
</comment>
<sequence>MKIKVKQPAAVQLTLDEQELVVQQTVKHGLKRSSVITTVPRTALIGMEMHQPTEDNNGHFQVTYQLDKKADKQIVDFWFGRSDAPFLNELHQILEQQINKNSEWGEADFVANGQLIMEYLDMRDKGLLTNAEFEAKKREILRLD</sequence>
<dbReference type="EMBL" id="JBGQPK010000017">
    <property type="protein sequence ID" value="MFL2029109.1"/>
    <property type="molecule type" value="Genomic_DNA"/>
</dbReference>
<gene>
    <name evidence="1" type="ORF">ACEN34_05700</name>
</gene>
<organism evidence="1 2">
    <name type="scientific">Loigolactobacillus zhaoyuanensis</name>
    <dbReference type="NCBI Taxonomy" id="2486017"/>
    <lineage>
        <taxon>Bacteria</taxon>
        <taxon>Bacillati</taxon>
        <taxon>Bacillota</taxon>
        <taxon>Bacilli</taxon>
        <taxon>Lactobacillales</taxon>
        <taxon>Lactobacillaceae</taxon>
        <taxon>Loigolactobacillus</taxon>
    </lineage>
</organism>
<name>A0ABW8UB68_9LACO</name>
<dbReference type="Proteomes" id="UP001625389">
    <property type="component" value="Unassembled WGS sequence"/>
</dbReference>
<reference evidence="1 2" key="1">
    <citation type="submission" date="2024-08" db="EMBL/GenBank/DDBJ databases">
        <authorList>
            <person name="Arias E."/>
        </authorList>
    </citation>
    <scope>NUCLEOTIDE SEQUENCE [LARGE SCALE GENOMIC DNA]</scope>
    <source>
        <strain evidence="1 2">FAM 25317</strain>
    </source>
</reference>
<accession>A0ABW8UB68</accession>
<evidence type="ECO:0000313" key="1">
    <source>
        <dbReference type="EMBL" id="MFL2029109.1"/>
    </source>
</evidence>
<proteinExistence type="predicted"/>